<sequence length="88" mass="10515">AAQEWKHKKRDCNLDEWRGILYWPFEPILGLALPYVVSDYDWARESSGVLLMDRIRIASILRGRDLSSDLCSWWEWCQERIEEGSQRD</sequence>
<organism evidence="1">
    <name type="scientific">marine sediment metagenome</name>
    <dbReference type="NCBI Taxonomy" id="412755"/>
    <lineage>
        <taxon>unclassified sequences</taxon>
        <taxon>metagenomes</taxon>
        <taxon>ecological metagenomes</taxon>
    </lineage>
</organism>
<dbReference type="AlphaFoldDB" id="X1NRN1"/>
<accession>X1NRN1</accession>
<comment type="caution">
    <text evidence="1">The sequence shown here is derived from an EMBL/GenBank/DDBJ whole genome shotgun (WGS) entry which is preliminary data.</text>
</comment>
<gene>
    <name evidence="1" type="ORF">S06H3_63498</name>
</gene>
<dbReference type="EMBL" id="BARV01042132">
    <property type="protein sequence ID" value="GAI46702.1"/>
    <property type="molecule type" value="Genomic_DNA"/>
</dbReference>
<evidence type="ECO:0000313" key="1">
    <source>
        <dbReference type="EMBL" id="GAI46702.1"/>
    </source>
</evidence>
<proteinExistence type="predicted"/>
<reference evidence="1" key="1">
    <citation type="journal article" date="2014" name="Front. Microbiol.">
        <title>High frequency of phylogenetically diverse reductive dehalogenase-homologous genes in deep subseafloor sedimentary metagenomes.</title>
        <authorList>
            <person name="Kawai M."/>
            <person name="Futagami T."/>
            <person name="Toyoda A."/>
            <person name="Takaki Y."/>
            <person name="Nishi S."/>
            <person name="Hori S."/>
            <person name="Arai W."/>
            <person name="Tsubouchi T."/>
            <person name="Morono Y."/>
            <person name="Uchiyama I."/>
            <person name="Ito T."/>
            <person name="Fujiyama A."/>
            <person name="Inagaki F."/>
            <person name="Takami H."/>
        </authorList>
    </citation>
    <scope>NUCLEOTIDE SEQUENCE</scope>
    <source>
        <strain evidence="1">Expedition CK06-06</strain>
    </source>
</reference>
<feature type="non-terminal residue" evidence="1">
    <location>
        <position position="1"/>
    </location>
</feature>
<name>X1NRN1_9ZZZZ</name>
<protein>
    <submittedName>
        <fullName evidence="1">Uncharacterized protein</fullName>
    </submittedName>
</protein>